<dbReference type="EMBL" id="JBHSNA010000015">
    <property type="protein sequence ID" value="MFC5567460.1"/>
    <property type="molecule type" value="Genomic_DNA"/>
</dbReference>
<proteinExistence type="predicted"/>
<organism evidence="1 2">
    <name type="scientific">Rubellimicrobium aerolatum</name>
    <dbReference type="NCBI Taxonomy" id="490979"/>
    <lineage>
        <taxon>Bacteria</taxon>
        <taxon>Pseudomonadati</taxon>
        <taxon>Pseudomonadota</taxon>
        <taxon>Alphaproteobacteria</taxon>
        <taxon>Rhodobacterales</taxon>
        <taxon>Roseobacteraceae</taxon>
        <taxon>Rubellimicrobium</taxon>
    </lineage>
</organism>
<comment type="caution">
    <text evidence="1">The sequence shown here is derived from an EMBL/GenBank/DDBJ whole genome shotgun (WGS) entry which is preliminary data.</text>
</comment>
<sequence length="74" mass="8326">MRRFEEQFQRRQLERLQAGRPETLASSSLPLDILRDLKRVNAHIASVASPTLSKAGELGESRVISIRDAVEARP</sequence>
<reference evidence="2" key="1">
    <citation type="journal article" date="2019" name="Int. J. Syst. Evol. Microbiol.">
        <title>The Global Catalogue of Microorganisms (GCM) 10K type strain sequencing project: providing services to taxonomists for standard genome sequencing and annotation.</title>
        <authorList>
            <consortium name="The Broad Institute Genomics Platform"/>
            <consortium name="The Broad Institute Genome Sequencing Center for Infectious Disease"/>
            <person name="Wu L."/>
            <person name="Ma J."/>
        </authorList>
    </citation>
    <scope>NUCLEOTIDE SEQUENCE [LARGE SCALE GENOMIC DNA]</scope>
    <source>
        <strain evidence="2">KACC 11588</strain>
    </source>
</reference>
<name>A0ABW0SEU0_9RHOB</name>
<evidence type="ECO:0000313" key="1">
    <source>
        <dbReference type="EMBL" id="MFC5567460.1"/>
    </source>
</evidence>
<gene>
    <name evidence="1" type="ORF">ACFPOC_13690</name>
</gene>
<keyword evidence="2" id="KW-1185">Reference proteome</keyword>
<dbReference type="RefSeq" id="WP_209840949.1">
    <property type="nucleotide sequence ID" value="NZ_JAGGJP010000009.1"/>
</dbReference>
<evidence type="ECO:0000313" key="2">
    <source>
        <dbReference type="Proteomes" id="UP001596056"/>
    </source>
</evidence>
<protein>
    <submittedName>
        <fullName evidence="1">Uncharacterized protein</fullName>
    </submittedName>
</protein>
<dbReference type="Proteomes" id="UP001596056">
    <property type="component" value="Unassembled WGS sequence"/>
</dbReference>
<accession>A0ABW0SEU0</accession>